<feature type="domain" description="DJ-1/PfpI" evidence="1">
    <location>
        <begin position="16"/>
        <end position="143"/>
    </location>
</feature>
<dbReference type="EMBL" id="CACVAQ010000532">
    <property type="protein sequence ID" value="CAA6830060.1"/>
    <property type="molecule type" value="Genomic_DNA"/>
</dbReference>
<protein>
    <submittedName>
        <fullName evidence="2">Sigma cross-reacting protein 27A</fullName>
    </submittedName>
</protein>
<evidence type="ECO:0000259" key="1">
    <source>
        <dbReference type="Pfam" id="PF01965"/>
    </source>
</evidence>
<dbReference type="InterPro" id="IPR029062">
    <property type="entry name" value="Class_I_gatase-like"/>
</dbReference>
<dbReference type="NCBIfam" id="NF008747">
    <property type="entry name" value="PRK11780.1"/>
    <property type="match status" value="1"/>
</dbReference>
<dbReference type="PANTHER" id="PTHR10224">
    <property type="entry name" value="ES1 PROTEIN HOMOLOG, MITOCHONDRIAL"/>
    <property type="match status" value="1"/>
</dbReference>
<dbReference type="InterPro" id="IPR002818">
    <property type="entry name" value="DJ-1/PfpI"/>
</dbReference>
<dbReference type="Gene3D" id="3.40.50.880">
    <property type="match status" value="1"/>
</dbReference>
<name>A0A6S6ULQ5_9BACT</name>
<dbReference type="PANTHER" id="PTHR10224:SF12">
    <property type="entry name" value="GLYOXALASE ELBB"/>
    <property type="match status" value="1"/>
</dbReference>
<accession>A0A6S6ULQ5</accession>
<organism evidence="2">
    <name type="scientific">uncultured Aureispira sp</name>
    <dbReference type="NCBI Taxonomy" id="1331704"/>
    <lineage>
        <taxon>Bacteria</taxon>
        <taxon>Pseudomonadati</taxon>
        <taxon>Bacteroidota</taxon>
        <taxon>Saprospiria</taxon>
        <taxon>Saprospirales</taxon>
        <taxon>Saprospiraceae</taxon>
        <taxon>Aureispira</taxon>
        <taxon>environmental samples</taxon>
    </lineage>
</organism>
<dbReference type="AlphaFoldDB" id="A0A6S6ULQ5"/>
<gene>
    <name evidence="2" type="ORF">HELGO_WM26425</name>
</gene>
<reference evidence="2" key="1">
    <citation type="submission" date="2020-01" db="EMBL/GenBank/DDBJ databases">
        <authorList>
            <person name="Meier V. D."/>
            <person name="Meier V D."/>
        </authorList>
    </citation>
    <scope>NUCLEOTIDE SEQUENCE</scope>
    <source>
        <strain evidence="2">HLG_WM_MAG_10</strain>
    </source>
</reference>
<proteinExistence type="predicted"/>
<dbReference type="SUPFAM" id="SSF52317">
    <property type="entry name" value="Class I glutamine amidotransferase-like"/>
    <property type="match status" value="1"/>
</dbReference>
<sequence>MKIGVLLAGSGVYDGSEIQEAVFTLLAIDECGAEAVCIAPNEDQFHVINHLTGEELPEKRNVRIESARIARGAVGDLAEATIEDFDALVVPGGFGAAKNLNQWAISGPEGSINADVKRLILNMVKAGKPVAGLCMGPTVIAKALEGEDINASLTVGSTEAASPYDIEGISNGLNDTGAMATMATVEEVIVDHTNKIVTAPCYMMEASIKEVRENIAMAIIELINLTQAETEATVQGEA</sequence>
<dbReference type="Pfam" id="PF01965">
    <property type="entry name" value="DJ-1_PfpI"/>
    <property type="match status" value="1"/>
</dbReference>
<evidence type="ECO:0000313" key="2">
    <source>
        <dbReference type="EMBL" id="CAA6830060.1"/>
    </source>
</evidence>